<dbReference type="AlphaFoldDB" id="A0A8E2DX36"/>
<feature type="non-terminal residue" evidence="1">
    <location>
        <position position="53"/>
    </location>
</feature>
<dbReference type="EMBL" id="KV745883">
    <property type="protein sequence ID" value="OCK73223.1"/>
    <property type="molecule type" value="Genomic_DNA"/>
</dbReference>
<proteinExistence type="predicted"/>
<dbReference type="Proteomes" id="UP000250266">
    <property type="component" value="Unassembled WGS sequence"/>
</dbReference>
<gene>
    <name evidence="1" type="ORF">K432DRAFT_313379</name>
</gene>
<sequence length="53" mass="6207">LLYVYLRLKGNTTTLIQPLINKDIYNIKYFPAYFTKFQRLVADLGLNKVSLVI</sequence>
<reference evidence="1 2" key="1">
    <citation type="journal article" date="2016" name="Nat. Commun.">
        <title>Ectomycorrhizal ecology is imprinted in the genome of the dominant symbiotic fungus Cenococcum geophilum.</title>
        <authorList>
            <consortium name="DOE Joint Genome Institute"/>
            <person name="Peter M."/>
            <person name="Kohler A."/>
            <person name="Ohm R.A."/>
            <person name="Kuo A."/>
            <person name="Krutzmann J."/>
            <person name="Morin E."/>
            <person name="Arend M."/>
            <person name="Barry K.W."/>
            <person name="Binder M."/>
            <person name="Choi C."/>
            <person name="Clum A."/>
            <person name="Copeland A."/>
            <person name="Grisel N."/>
            <person name="Haridas S."/>
            <person name="Kipfer T."/>
            <person name="LaButti K."/>
            <person name="Lindquist E."/>
            <person name="Lipzen A."/>
            <person name="Maire R."/>
            <person name="Meier B."/>
            <person name="Mihaltcheva S."/>
            <person name="Molinier V."/>
            <person name="Murat C."/>
            <person name="Poggeler S."/>
            <person name="Quandt C.A."/>
            <person name="Sperisen C."/>
            <person name="Tritt A."/>
            <person name="Tisserant E."/>
            <person name="Crous P.W."/>
            <person name="Henrissat B."/>
            <person name="Nehls U."/>
            <person name="Egli S."/>
            <person name="Spatafora J.W."/>
            <person name="Grigoriev I.V."/>
            <person name="Martin F.M."/>
        </authorList>
    </citation>
    <scope>NUCLEOTIDE SEQUENCE [LARGE SCALE GENOMIC DNA]</scope>
    <source>
        <strain evidence="1 2">CBS 459.81</strain>
    </source>
</reference>
<keyword evidence="2" id="KW-1185">Reference proteome</keyword>
<organism evidence="1 2">
    <name type="scientific">Lepidopterella palustris CBS 459.81</name>
    <dbReference type="NCBI Taxonomy" id="1314670"/>
    <lineage>
        <taxon>Eukaryota</taxon>
        <taxon>Fungi</taxon>
        <taxon>Dikarya</taxon>
        <taxon>Ascomycota</taxon>
        <taxon>Pezizomycotina</taxon>
        <taxon>Dothideomycetes</taxon>
        <taxon>Pleosporomycetidae</taxon>
        <taxon>Mytilinidiales</taxon>
        <taxon>Argynnaceae</taxon>
        <taxon>Lepidopterella</taxon>
    </lineage>
</organism>
<accession>A0A8E2DX36</accession>
<evidence type="ECO:0000313" key="2">
    <source>
        <dbReference type="Proteomes" id="UP000250266"/>
    </source>
</evidence>
<evidence type="ECO:0000313" key="1">
    <source>
        <dbReference type="EMBL" id="OCK73223.1"/>
    </source>
</evidence>
<protein>
    <submittedName>
        <fullName evidence="1">Uncharacterized protein</fullName>
    </submittedName>
</protein>
<name>A0A8E2DX36_9PEZI</name>